<dbReference type="PANTHER" id="PTHR24114">
    <property type="entry name" value="LEUCINE RICH REPEAT FAMILY PROTEIN"/>
    <property type="match status" value="1"/>
</dbReference>
<evidence type="ECO:0000313" key="3">
    <source>
        <dbReference type="Proteomes" id="UP000008983"/>
    </source>
</evidence>
<dbReference type="PANTHER" id="PTHR24114:SF2">
    <property type="entry name" value="F-BOX DOMAIN-CONTAINING PROTEIN-RELATED"/>
    <property type="match status" value="1"/>
</dbReference>
<dbReference type="STRING" id="857967.G0QV78"/>
<dbReference type="RefSeq" id="XP_004032466.1">
    <property type="nucleotide sequence ID" value="XM_004032418.1"/>
</dbReference>
<feature type="compositionally biased region" description="Basic and acidic residues" evidence="1">
    <location>
        <begin position="23"/>
        <end position="86"/>
    </location>
</feature>
<dbReference type="InParanoid" id="G0QV78"/>
<dbReference type="Gene3D" id="3.80.10.10">
    <property type="entry name" value="Ribonuclease Inhibitor"/>
    <property type="match status" value="1"/>
</dbReference>
<dbReference type="EMBL" id="GL983934">
    <property type="protein sequence ID" value="EGR30879.1"/>
    <property type="molecule type" value="Genomic_DNA"/>
</dbReference>
<gene>
    <name evidence="2" type="ORF">IMG5_121770</name>
</gene>
<keyword evidence="3" id="KW-1185">Reference proteome</keyword>
<dbReference type="SUPFAM" id="SSF52047">
    <property type="entry name" value="RNI-like"/>
    <property type="match status" value="1"/>
</dbReference>
<evidence type="ECO:0000256" key="1">
    <source>
        <dbReference type="SAM" id="MobiDB-lite"/>
    </source>
</evidence>
<accession>G0QV78</accession>
<reference evidence="2 3" key="1">
    <citation type="submission" date="2011-07" db="EMBL/GenBank/DDBJ databases">
        <authorList>
            <person name="Coyne R."/>
            <person name="Brami D."/>
            <person name="Johnson J."/>
            <person name="Hostetler J."/>
            <person name="Hannick L."/>
            <person name="Clark T."/>
            <person name="Cassidy-Hanley D."/>
            <person name="Inman J."/>
        </authorList>
    </citation>
    <scope>NUCLEOTIDE SEQUENCE [LARGE SCALE GENOMIC DNA]</scope>
    <source>
        <strain evidence="2 3">G5</strain>
    </source>
</reference>
<dbReference type="AlphaFoldDB" id="G0QV78"/>
<dbReference type="OrthoDB" id="448484at2759"/>
<feature type="compositionally biased region" description="Basic and acidic residues" evidence="1">
    <location>
        <begin position="1"/>
        <end position="14"/>
    </location>
</feature>
<evidence type="ECO:0000313" key="2">
    <source>
        <dbReference type="EMBL" id="EGR30879.1"/>
    </source>
</evidence>
<dbReference type="InterPro" id="IPR052394">
    <property type="entry name" value="LRR-containing"/>
</dbReference>
<protein>
    <submittedName>
        <fullName evidence="2">Uncharacterized protein</fullName>
    </submittedName>
</protein>
<dbReference type="Proteomes" id="UP000008983">
    <property type="component" value="Unassembled WGS sequence"/>
</dbReference>
<dbReference type="SMART" id="SM00368">
    <property type="entry name" value="LRR_RI"/>
    <property type="match status" value="2"/>
</dbReference>
<dbReference type="eggNOG" id="KOG4308">
    <property type="taxonomic scope" value="Eukaryota"/>
</dbReference>
<feature type="region of interest" description="Disordered" evidence="1">
    <location>
        <begin position="1"/>
        <end position="87"/>
    </location>
</feature>
<dbReference type="InterPro" id="IPR032675">
    <property type="entry name" value="LRR_dom_sf"/>
</dbReference>
<name>G0QV78_ICHMU</name>
<proteinExistence type="predicted"/>
<dbReference type="OMA" id="NTSCRSI"/>
<organism evidence="2 3">
    <name type="scientific">Ichthyophthirius multifiliis</name>
    <name type="common">White spot disease agent</name>
    <name type="synonym">Ich</name>
    <dbReference type="NCBI Taxonomy" id="5932"/>
    <lineage>
        <taxon>Eukaryota</taxon>
        <taxon>Sar</taxon>
        <taxon>Alveolata</taxon>
        <taxon>Ciliophora</taxon>
        <taxon>Intramacronucleata</taxon>
        <taxon>Oligohymenophorea</taxon>
        <taxon>Hymenostomatida</taxon>
        <taxon>Ophryoglenina</taxon>
        <taxon>Ichthyophthirius</taxon>
    </lineage>
</organism>
<dbReference type="GeneID" id="14906999"/>
<sequence>MIEKLLEEKPKPRITEILPNTKRTQELYAKKQAEERKKKAELEQQLKARQEKEMQIHKMYEERKKKMQQEEQNKKEEERKKAEERQQISTLKGKFGLNMCRKNIRDSEGIEIANNLKKNFVLERLELEGNLLGPKSCAAIANLLEENNTIRVVDLEGNDLTNGGKDFHGIEVLAQILKKNDTLLCLNLTNTNLDKNCSQMLLEMLEKNDTIINLDIDQNPNMGLEDVRKIQEKLKKINKIMMIKDQRNFLKGKK</sequence>